<dbReference type="InterPro" id="IPR036388">
    <property type="entry name" value="WH-like_DNA-bd_sf"/>
</dbReference>
<dbReference type="GO" id="GO:0003677">
    <property type="term" value="F:DNA binding"/>
    <property type="evidence" value="ECO:0007669"/>
    <property type="project" value="UniProtKB-KW"/>
</dbReference>
<dbReference type="Gene3D" id="1.10.10.10">
    <property type="entry name" value="Winged helix-like DNA-binding domain superfamily/Winged helix DNA-binding domain"/>
    <property type="match status" value="1"/>
</dbReference>
<dbReference type="Pfam" id="PF00392">
    <property type="entry name" value="GntR"/>
    <property type="match status" value="1"/>
</dbReference>
<reference evidence="6" key="1">
    <citation type="submission" date="2017-12" db="EMBL/GenBank/DDBJ databases">
        <authorList>
            <person name="Diaz M."/>
        </authorList>
    </citation>
    <scope>NUCLEOTIDE SEQUENCE [LARGE SCALE GENOMIC DNA]</scope>
    <source>
        <strain evidence="6">FI11154</strain>
    </source>
</reference>
<keyword evidence="3" id="KW-0804">Transcription</keyword>
<evidence type="ECO:0000256" key="2">
    <source>
        <dbReference type="ARBA" id="ARBA00023125"/>
    </source>
</evidence>
<dbReference type="Gene3D" id="1.20.120.530">
    <property type="entry name" value="GntR ligand-binding domain-like"/>
    <property type="match status" value="1"/>
</dbReference>
<dbReference type="PANTHER" id="PTHR43537:SF24">
    <property type="entry name" value="GLUCONATE OPERON TRANSCRIPTIONAL REPRESSOR"/>
    <property type="match status" value="1"/>
</dbReference>
<dbReference type="EMBL" id="OOFM01000004">
    <property type="protein sequence ID" value="SPL62852.1"/>
    <property type="molecule type" value="Genomic_DNA"/>
</dbReference>
<evidence type="ECO:0000256" key="3">
    <source>
        <dbReference type="ARBA" id="ARBA00023163"/>
    </source>
</evidence>
<feature type="domain" description="HTH gntR-type" evidence="4">
    <location>
        <begin position="25"/>
        <end position="93"/>
    </location>
</feature>
<evidence type="ECO:0000256" key="1">
    <source>
        <dbReference type="ARBA" id="ARBA00023015"/>
    </source>
</evidence>
<dbReference type="PANTHER" id="PTHR43537">
    <property type="entry name" value="TRANSCRIPTIONAL REGULATOR, GNTR FAMILY"/>
    <property type="match status" value="1"/>
</dbReference>
<keyword evidence="1" id="KW-0805">Transcription regulation</keyword>
<dbReference type="SMART" id="SM00895">
    <property type="entry name" value="FCD"/>
    <property type="match status" value="1"/>
</dbReference>
<dbReference type="SUPFAM" id="SSF46785">
    <property type="entry name" value="Winged helix' DNA-binding domain"/>
    <property type="match status" value="1"/>
</dbReference>
<dbReference type="InterPro" id="IPR011711">
    <property type="entry name" value="GntR_C"/>
</dbReference>
<proteinExistence type="predicted"/>
<dbReference type="InterPro" id="IPR036390">
    <property type="entry name" value="WH_DNA-bd_sf"/>
</dbReference>
<name>A0A2P9HFJ5_9HYPH</name>
<dbReference type="InterPro" id="IPR008920">
    <property type="entry name" value="TF_FadR/GntR_C"/>
</dbReference>
<accession>A0A2P9HFJ5</accession>
<gene>
    <name evidence="5" type="ORF">OHAE_2784</name>
</gene>
<organism evidence="5 6">
    <name type="scientific">Ochrobactrum soli</name>
    <dbReference type="NCBI Taxonomy" id="2448455"/>
    <lineage>
        <taxon>Bacteria</taxon>
        <taxon>Pseudomonadati</taxon>
        <taxon>Pseudomonadota</taxon>
        <taxon>Alphaproteobacteria</taxon>
        <taxon>Hyphomicrobiales</taxon>
        <taxon>Brucellaceae</taxon>
        <taxon>Brucella/Ochrobactrum group</taxon>
        <taxon>Ochrobactrum</taxon>
    </lineage>
</organism>
<protein>
    <submittedName>
        <fullName evidence="5">Transcriptional regulator, GntR family</fullName>
    </submittedName>
</protein>
<dbReference type="SMART" id="SM00345">
    <property type="entry name" value="HTH_GNTR"/>
    <property type="match status" value="1"/>
</dbReference>
<dbReference type="PRINTS" id="PR00035">
    <property type="entry name" value="HTHGNTR"/>
</dbReference>
<sequence>MTMNGGWGMSELADWLSETHPVNRKNAAEVVFDDIRSAIISGRLQVGTRLPSEARLADRFGVSRPIVREALRSLQTLGLTQTRTGSGTYVLNATPAAELSYDGYSARDLIEARPFIEIPAAGWAALRRSEEQLAHLLGLCDRLDRQTDPHKWELLDSEFHSAIAVASGNTLFAKIVADARNALIQQSELINLMAGRREASNIEHRRIVDAIAAGSEADARAAMEAHLSKVKTAVNAITGNSAA</sequence>
<evidence type="ECO:0000259" key="4">
    <source>
        <dbReference type="PROSITE" id="PS50949"/>
    </source>
</evidence>
<keyword evidence="2" id="KW-0238">DNA-binding</keyword>
<dbReference type="Proteomes" id="UP000246073">
    <property type="component" value="Unassembled WGS sequence"/>
</dbReference>
<dbReference type="Pfam" id="PF07729">
    <property type="entry name" value="FCD"/>
    <property type="match status" value="1"/>
</dbReference>
<dbReference type="InterPro" id="IPR000524">
    <property type="entry name" value="Tscrpt_reg_HTH_GntR"/>
</dbReference>
<evidence type="ECO:0000313" key="5">
    <source>
        <dbReference type="EMBL" id="SPL62852.1"/>
    </source>
</evidence>
<dbReference type="SUPFAM" id="SSF48008">
    <property type="entry name" value="GntR ligand-binding domain-like"/>
    <property type="match status" value="1"/>
</dbReference>
<evidence type="ECO:0000313" key="6">
    <source>
        <dbReference type="Proteomes" id="UP000246073"/>
    </source>
</evidence>
<dbReference type="GO" id="GO:0003700">
    <property type="term" value="F:DNA-binding transcription factor activity"/>
    <property type="evidence" value="ECO:0007669"/>
    <property type="project" value="InterPro"/>
</dbReference>
<dbReference type="CDD" id="cd07377">
    <property type="entry name" value="WHTH_GntR"/>
    <property type="match status" value="1"/>
</dbReference>
<dbReference type="PROSITE" id="PS50949">
    <property type="entry name" value="HTH_GNTR"/>
    <property type="match status" value="1"/>
</dbReference>
<dbReference type="AlphaFoldDB" id="A0A2P9HFJ5"/>